<feature type="transmembrane region" description="Helical" evidence="7">
    <location>
        <begin position="297"/>
        <end position="320"/>
    </location>
</feature>
<organism evidence="12 13">
    <name type="scientific">Candidatus Phaeomarinibacter ectocarpi</name>
    <dbReference type="NCBI Taxonomy" id="1458461"/>
    <lineage>
        <taxon>Bacteria</taxon>
        <taxon>Pseudomonadati</taxon>
        <taxon>Pseudomonadota</taxon>
        <taxon>Alphaproteobacteria</taxon>
        <taxon>Hyphomicrobiales</taxon>
        <taxon>Parvibaculaceae</taxon>
        <taxon>Candidatus Phaeomarinibacter</taxon>
    </lineage>
</organism>
<keyword evidence="3 5" id="KW-0807">Transducer</keyword>
<dbReference type="InterPro" id="IPR003660">
    <property type="entry name" value="HAMP_dom"/>
</dbReference>
<feature type="domain" description="HBM" evidence="11">
    <location>
        <begin position="47"/>
        <end position="287"/>
    </location>
</feature>
<sequence>MNWLNDIRIQTKTFGGFGLVLTLLVAIGGVSIFELLRGSDTFQSYRELARQSNALAEVATHMRDTRLGVKDFIIRGDEASANRVRTAQKLAIEAAESARALNADVTKDELLTTIENDLTAYENAFEEVVSFRAERDALVNEGLNAIGPQIRKKLSSIMETAARDGDTPAAYRAGVTQEHLMLARFYVQKYLVDNMEADFDRVLGELEAMTAATGAMLTELQNPQRRQLAGEVMEGAAAYSDTFKQVHTIIVERNAIIANRLDAVGPQIMQATTNLVSEATAEQDRMGPQATAAMQNAVLVVIVAVLLAVMVGAAAAWLIGSGIAKPIGAMTTAMRRLSGGDKDIDIPAANQKDEVGEMAEALVVFKQSMIEAERLQAEQAEAQAVQLERAKQLEQLTANFDETVSNVLQSVAGAAEEMQATAQSMSSIADQTRTQASTATNASTVTSTNVQTVASAAEELSSSIREIARQVEQSAGVATRAVSQADETQGTVRQLAEAADRIGEVVSLISDIAEQTNLLALNATIEAARAGEAGKGFAIVASEVKTLATQTAKATDEIGQHIGDIQSATGGAVTAIESIAKTVDELNGISTSISSAVEEQSAATGEIARNVQEAAGGTDEVSRSLTGVNQGADETSRAATQVVDAVGELTGQTSNLRRQVDDFLEDVKVA</sequence>
<dbReference type="GO" id="GO:0007165">
    <property type="term" value="P:signal transduction"/>
    <property type="evidence" value="ECO:0007669"/>
    <property type="project" value="UniProtKB-KW"/>
</dbReference>
<keyword evidence="2" id="KW-1003">Cell membrane</keyword>
<dbReference type="PROSITE" id="PS50111">
    <property type="entry name" value="CHEMOTAXIS_TRANSDUC_2"/>
    <property type="match status" value="1"/>
</dbReference>
<dbReference type="PATRIC" id="fig|1458461.3.peg.901"/>
<dbReference type="OrthoDB" id="3378718at2"/>
<evidence type="ECO:0000256" key="5">
    <source>
        <dbReference type="PROSITE-ProRule" id="PRU00284"/>
    </source>
</evidence>
<dbReference type="PROSITE" id="PS50885">
    <property type="entry name" value="HAMP"/>
    <property type="match status" value="1"/>
</dbReference>
<evidence type="ECO:0000313" key="13">
    <source>
        <dbReference type="Proteomes" id="UP000032160"/>
    </source>
</evidence>
<protein>
    <submittedName>
        <fullName evidence="12">Methyl-accepting chemotaxis protein</fullName>
    </submittedName>
</protein>
<dbReference type="AlphaFoldDB" id="X5ML33"/>
<keyword evidence="7" id="KW-0812">Transmembrane</keyword>
<keyword evidence="2" id="KW-0997">Cell inner membrane</keyword>
<comment type="subcellular location">
    <subcellularLocation>
        <location evidence="1">Cell inner membrane</location>
        <topology evidence="1">Multi-pass membrane protein</topology>
    </subcellularLocation>
</comment>
<evidence type="ECO:0000256" key="3">
    <source>
        <dbReference type="ARBA" id="ARBA00023224"/>
    </source>
</evidence>
<dbReference type="PANTHER" id="PTHR32089:SF112">
    <property type="entry name" value="LYSOZYME-LIKE PROTEIN-RELATED"/>
    <property type="match status" value="1"/>
</dbReference>
<feature type="transmembrane region" description="Helical" evidence="7">
    <location>
        <begin position="14"/>
        <end position="36"/>
    </location>
</feature>
<dbReference type="SMART" id="SM01358">
    <property type="entry name" value="HBM"/>
    <property type="match status" value="1"/>
</dbReference>
<dbReference type="Pfam" id="PF00015">
    <property type="entry name" value="MCPsignal"/>
    <property type="match status" value="1"/>
</dbReference>
<dbReference type="InterPro" id="IPR032255">
    <property type="entry name" value="HBM"/>
</dbReference>
<dbReference type="InterPro" id="IPR004089">
    <property type="entry name" value="MCPsignal_dom"/>
</dbReference>
<dbReference type="EMBL" id="HG966617">
    <property type="protein sequence ID" value="CDO59115.1"/>
    <property type="molecule type" value="Genomic_DNA"/>
</dbReference>
<gene>
    <name evidence="12" type="ORF">BN1012_Phect901</name>
</gene>
<keyword evidence="7" id="KW-1133">Transmembrane helix</keyword>
<dbReference type="GO" id="GO:0005886">
    <property type="term" value="C:plasma membrane"/>
    <property type="evidence" value="ECO:0007669"/>
    <property type="project" value="UniProtKB-SubCell"/>
</dbReference>
<keyword evidence="7" id="KW-0472">Membrane</keyword>
<evidence type="ECO:0000256" key="2">
    <source>
        <dbReference type="ARBA" id="ARBA00022519"/>
    </source>
</evidence>
<dbReference type="Proteomes" id="UP000032160">
    <property type="component" value="Chromosome I"/>
</dbReference>
<dbReference type="Pfam" id="PF00672">
    <property type="entry name" value="HAMP"/>
    <property type="match status" value="1"/>
</dbReference>
<evidence type="ECO:0000256" key="4">
    <source>
        <dbReference type="ARBA" id="ARBA00029447"/>
    </source>
</evidence>
<dbReference type="Gene3D" id="1.10.287.950">
    <property type="entry name" value="Methyl-accepting chemotaxis protein"/>
    <property type="match status" value="1"/>
</dbReference>
<dbReference type="HOGENOM" id="CLU_000445_107_27_5"/>
<keyword evidence="13" id="KW-1185">Reference proteome</keyword>
<evidence type="ECO:0000256" key="6">
    <source>
        <dbReference type="SAM" id="Coils"/>
    </source>
</evidence>
<evidence type="ECO:0000259" key="10">
    <source>
        <dbReference type="PROSITE" id="PS50885"/>
    </source>
</evidence>
<evidence type="ECO:0000259" key="8">
    <source>
        <dbReference type="PROSITE" id="PS50111"/>
    </source>
</evidence>
<name>X5ML33_9HYPH</name>
<dbReference type="RefSeq" id="WP_043949872.1">
    <property type="nucleotide sequence ID" value="NZ_HG966617.1"/>
</dbReference>
<dbReference type="PROSITE" id="PS50192">
    <property type="entry name" value="T_SNARE"/>
    <property type="match status" value="1"/>
</dbReference>
<feature type="domain" description="T-SNARE coiled-coil homology" evidence="9">
    <location>
        <begin position="576"/>
        <end position="628"/>
    </location>
</feature>
<dbReference type="SMART" id="SM00283">
    <property type="entry name" value="MA"/>
    <property type="match status" value="1"/>
</dbReference>
<feature type="domain" description="HAMP" evidence="10">
    <location>
        <begin position="321"/>
        <end position="374"/>
    </location>
</feature>
<dbReference type="Gene3D" id="6.10.340.10">
    <property type="match status" value="1"/>
</dbReference>
<evidence type="ECO:0000259" key="11">
    <source>
        <dbReference type="PROSITE" id="PS51753"/>
    </source>
</evidence>
<dbReference type="SUPFAM" id="SSF158472">
    <property type="entry name" value="HAMP domain-like"/>
    <property type="match status" value="1"/>
</dbReference>
<dbReference type="PANTHER" id="PTHR32089">
    <property type="entry name" value="METHYL-ACCEPTING CHEMOTAXIS PROTEIN MCPB"/>
    <property type="match status" value="1"/>
</dbReference>
<evidence type="ECO:0000313" key="12">
    <source>
        <dbReference type="EMBL" id="CDO59115.1"/>
    </source>
</evidence>
<reference evidence="12 13" key="1">
    <citation type="journal article" date="2014" name="Front. Genet.">
        <title>Genome and metabolic network of "Candidatus Phaeomarinobacter ectocarpi" Ec32, a new candidate genus of Alphaproteobacteria frequently associated with brown algae.</title>
        <authorList>
            <person name="Dittami S.M."/>
            <person name="Barbeyron T."/>
            <person name="Boyen C."/>
            <person name="Cambefort J."/>
            <person name="Collet G."/>
            <person name="Delage L."/>
            <person name="Gobet A."/>
            <person name="Groisillier A."/>
            <person name="Leblanc C."/>
            <person name="Michel G."/>
            <person name="Scornet D."/>
            <person name="Siegel A."/>
            <person name="Tapia J.E."/>
            <person name="Tonon T."/>
        </authorList>
    </citation>
    <scope>NUCLEOTIDE SEQUENCE [LARGE SCALE GENOMIC DNA]</scope>
    <source>
        <strain evidence="12 13">Ec32</strain>
    </source>
</reference>
<dbReference type="InterPro" id="IPR000727">
    <property type="entry name" value="T_SNARE_dom"/>
</dbReference>
<comment type="similarity">
    <text evidence="4">Belongs to the methyl-accepting chemotaxis (MCP) protein family.</text>
</comment>
<dbReference type="SMART" id="SM00304">
    <property type="entry name" value="HAMP"/>
    <property type="match status" value="1"/>
</dbReference>
<keyword evidence="6" id="KW-0175">Coiled coil</keyword>
<dbReference type="SUPFAM" id="SSF58104">
    <property type="entry name" value="Methyl-accepting chemotaxis protein (MCP) signaling domain"/>
    <property type="match status" value="1"/>
</dbReference>
<evidence type="ECO:0000256" key="7">
    <source>
        <dbReference type="SAM" id="Phobius"/>
    </source>
</evidence>
<dbReference type="STRING" id="1458461.BN1012_Phect901"/>
<evidence type="ECO:0000256" key="1">
    <source>
        <dbReference type="ARBA" id="ARBA00004429"/>
    </source>
</evidence>
<feature type="domain" description="Methyl-accepting transducer" evidence="8">
    <location>
        <begin position="414"/>
        <end position="650"/>
    </location>
</feature>
<accession>X5ML33</accession>
<evidence type="ECO:0000259" key="9">
    <source>
        <dbReference type="PROSITE" id="PS50192"/>
    </source>
</evidence>
<dbReference type="CDD" id="cd06225">
    <property type="entry name" value="HAMP"/>
    <property type="match status" value="1"/>
</dbReference>
<feature type="coiled-coil region" evidence="6">
    <location>
        <begin position="370"/>
        <end position="397"/>
    </location>
</feature>
<dbReference type="PROSITE" id="PS51753">
    <property type="entry name" value="HBM"/>
    <property type="match status" value="1"/>
</dbReference>
<dbReference type="KEGG" id="pect:BN1012_Phect901"/>
<proteinExistence type="inferred from homology"/>